<dbReference type="GO" id="GO:0016491">
    <property type="term" value="F:oxidoreductase activity"/>
    <property type="evidence" value="ECO:0007669"/>
    <property type="project" value="UniProtKB-KW"/>
</dbReference>
<dbReference type="InterPro" id="IPR036291">
    <property type="entry name" value="NAD(P)-bd_dom_sf"/>
</dbReference>
<dbReference type="PRINTS" id="PR00081">
    <property type="entry name" value="GDHRDH"/>
</dbReference>
<dbReference type="EMBL" id="JAUEDM010000007">
    <property type="protein sequence ID" value="KAK3313669.1"/>
    <property type="molecule type" value="Genomic_DNA"/>
</dbReference>
<evidence type="ECO:0008006" key="6">
    <source>
        <dbReference type="Google" id="ProtNLM"/>
    </source>
</evidence>
<dbReference type="Gene3D" id="3.40.50.720">
    <property type="entry name" value="NAD(P)-binding Rossmann-like Domain"/>
    <property type="match status" value="1"/>
</dbReference>
<keyword evidence="3" id="KW-0560">Oxidoreductase</keyword>
<evidence type="ECO:0000313" key="4">
    <source>
        <dbReference type="EMBL" id="KAK3313669.1"/>
    </source>
</evidence>
<evidence type="ECO:0000256" key="3">
    <source>
        <dbReference type="ARBA" id="ARBA00023002"/>
    </source>
</evidence>
<dbReference type="Proteomes" id="UP001283341">
    <property type="component" value="Unassembled WGS sequence"/>
</dbReference>
<evidence type="ECO:0000256" key="2">
    <source>
        <dbReference type="ARBA" id="ARBA00022857"/>
    </source>
</evidence>
<evidence type="ECO:0000256" key="1">
    <source>
        <dbReference type="ARBA" id="ARBA00006484"/>
    </source>
</evidence>
<dbReference type="InterPro" id="IPR002347">
    <property type="entry name" value="SDR_fam"/>
</dbReference>
<comment type="similarity">
    <text evidence="1">Belongs to the short-chain dehydrogenases/reductases (SDR) family.</text>
</comment>
<dbReference type="PANTHER" id="PTHR42901:SF1">
    <property type="entry name" value="ALCOHOL DEHYDROGENASE"/>
    <property type="match status" value="1"/>
</dbReference>
<dbReference type="Pfam" id="PF00106">
    <property type="entry name" value="adh_short"/>
    <property type="match status" value="1"/>
</dbReference>
<keyword evidence="2" id="KW-0521">NADP</keyword>
<reference evidence="4" key="1">
    <citation type="journal article" date="2023" name="Mol. Phylogenet. Evol.">
        <title>Genome-scale phylogeny and comparative genomics of the fungal order Sordariales.</title>
        <authorList>
            <person name="Hensen N."/>
            <person name="Bonometti L."/>
            <person name="Westerberg I."/>
            <person name="Brannstrom I.O."/>
            <person name="Guillou S."/>
            <person name="Cros-Aarteil S."/>
            <person name="Calhoun S."/>
            <person name="Haridas S."/>
            <person name="Kuo A."/>
            <person name="Mondo S."/>
            <person name="Pangilinan J."/>
            <person name="Riley R."/>
            <person name="LaButti K."/>
            <person name="Andreopoulos B."/>
            <person name="Lipzen A."/>
            <person name="Chen C."/>
            <person name="Yan M."/>
            <person name="Daum C."/>
            <person name="Ng V."/>
            <person name="Clum A."/>
            <person name="Steindorff A."/>
            <person name="Ohm R.A."/>
            <person name="Martin F."/>
            <person name="Silar P."/>
            <person name="Natvig D.O."/>
            <person name="Lalanne C."/>
            <person name="Gautier V."/>
            <person name="Ament-Velasquez S.L."/>
            <person name="Kruys A."/>
            <person name="Hutchinson M.I."/>
            <person name="Powell A.J."/>
            <person name="Barry K."/>
            <person name="Miller A.N."/>
            <person name="Grigoriev I.V."/>
            <person name="Debuchy R."/>
            <person name="Gladieux P."/>
            <person name="Hiltunen Thoren M."/>
            <person name="Johannesson H."/>
        </authorList>
    </citation>
    <scope>NUCLEOTIDE SEQUENCE</scope>
    <source>
        <strain evidence="4">CBS 118394</strain>
    </source>
</reference>
<name>A0AAE0M0H8_9PEZI</name>
<dbReference type="CDD" id="cd05233">
    <property type="entry name" value="SDR_c"/>
    <property type="match status" value="1"/>
</dbReference>
<keyword evidence="5" id="KW-1185">Reference proteome</keyword>
<accession>A0AAE0M0H8</accession>
<gene>
    <name evidence="4" type="ORF">B0H66DRAFT_594521</name>
</gene>
<dbReference type="PROSITE" id="PS00061">
    <property type="entry name" value="ADH_SHORT"/>
    <property type="match status" value="1"/>
</dbReference>
<proteinExistence type="inferred from homology"/>
<dbReference type="PANTHER" id="PTHR42901">
    <property type="entry name" value="ALCOHOL DEHYDROGENASE"/>
    <property type="match status" value="1"/>
</dbReference>
<organism evidence="4 5">
    <name type="scientific">Apodospora peruviana</name>
    <dbReference type="NCBI Taxonomy" id="516989"/>
    <lineage>
        <taxon>Eukaryota</taxon>
        <taxon>Fungi</taxon>
        <taxon>Dikarya</taxon>
        <taxon>Ascomycota</taxon>
        <taxon>Pezizomycotina</taxon>
        <taxon>Sordariomycetes</taxon>
        <taxon>Sordariomycetidae</taxon>
        <taxon>Sordariales</taxon>
        <taxon>Lasiosphaeriaceae</taxon>
        <taxon>Apodospora</taxon>
    </lineage>
</organism>
<protein>
    <recommendedName>
        <fullName evidence="6">Peroxisomal short-chain alcohol dehydrogenase</fullName>
    </recommendedName>
</protein>
<comment type="caution">
    <text evidence="4">The sequence shown here is derived from an EMBL/GenBank/DDBJ whole genome shotgun (WGS) entry which is preliminary data.</text>
</comment>
<dbReference type="AlphaFoldDB" id="A0AAE0M0H8"/>
<dbReference type="InterPro" id="IPR020904">
    <property type="entry name" value="Sc_DH/Rdtase_CS"/>
</dbReference>
<reference evidence="4" key="2">
    <citation type="submission" date="2023-06" db="EMBL/GenBank/DDBJ databases">
        <authorList>
            <consortium name="Lawrence Berkeley National Laboratory"/>
            <person name="Haridas S."/>
            <person name="Hensen N."/>
            <person name="Bonometti L."/>
            <person name="Westerberg I."/>
            <person name="Brannstrom I.O."/>
            <person name="Guillou S."/>
            <person name="Cros-Aarteil S."/>
            <person name="Calhoun S."/>
            <person name="Kuo A."/>
            <person name="Mondo S."/>
            <person name="Pangilinan J."/>
            <person name="Riley R."/>
            <person name="Labutti K."/>
            <person name="Andreopoulos B."/>
            <person name="Lipzen A."/>
            <person name="Chen C."/>
            <person name="Yanf M."/>
            <person name="Daum C."/>
            <person name="Ng V."/>
            <person name="Clum A."/>
            <person name="Steindorff A."/>
            <person name="Ohm R."/>
            <person name="Martin F."/>
            <person name="Silar P."/>
            <person name="Natvig D."/>
            <person name="Lalanne C."/>
            <person name="Gautier V."/>
            <person name="Ament-Velasquez S.L."/>
            <person name="Kruys A."/>
            <person name="Hutchinson M.I."/>
            <person name="Powell A.J."/>
            <person name="Barry K."/>
            <person name="Miller A.N."/>
            <person name="Grigoriev I.V."/>
            <person name="Debuchy R."/>
            <person name="Gladieux P."/>
            <person name="Thoren M.H."/>
            <person name="Johannesson H."/>
        </authorList>
    </citation>
    <scope>NUCLEOTIDE SEQUENCE</scope>
    <source>
        <strain evidence="4">CBS 118394</strain>
    </source>
</reference>
<dbReference type="SUPFAM" id="SSF51735">
    <property type="entry name" value="NAD(P)-binding Rossmann-fold domains"/>
    <property type="match status" value="1"/>
</dbReference>
<evidence type="ECO:0000313" key="5">
    <source>
        <dbReference type="Proteomes" id="UP001283341"/>
    </source>
</evidence>
<sequence>MAPIPSHTLTVPFIKTLHKSPYPAISTTRPELSQAGRTVLVTGGGSGIGLAIARGFMQASAARVIIIGRRENVITEAASELNAEAKAIGSPTSIIGRSVDASDPVASERLWTELKNNGIAVDVLVLCAAAVGALKPILDMSLDEAWKPFEINVRHFVDFSQRFGKQGDESKKKYIVNVSSSAVHRFWTDAHMFPMYATTKNAGTLVMQQIAKDTDADKIQIVSFHPGSILTEAAKDAGIPDDVYDWDDVALPGQFAVWTATEDAKFLHGRWVAAHWDIDEIKAPGFVKKVESERNYLRIGLVGIEEPL</sequence>